<accession>A0A075HX36</accession>
<dbReference type="AlphaFoldDB" id="A0A075HX36"/>
<evidence type="ECO:0000313" key="1">
    <source>
        <dbReference type="EMBL" id="AIF19117.1"/>
    </source>
</evidence>
<sequence>MNTHPLHQDFKNPPSYEKYKKWVQDQGIRTKDEFNLLDKSKFPPGYSRRPDYYYRKRGIWKGWNDLFGTQSIRLADPPSYEEYKKWVQDQGIKTQTEFKLAKSKLPPNYPKDPQSFYGDRGTWKRWHDFCGTESYRLLNPPSYEKYKKWVQDQGVKSQKELRGLNKSKFPPGYSKRPDYYYRKLGTWKGFNDLFGTEQYFLLNAPSYAEYKKWVQKQGIKTEREWRRFDKSKFPSGYPKEPSKFYKKEYKGMGDMLGTGTVAPQNIVFLPPIEAKIEARKVAKKLGIKTQKDWTDAYHAGKISKNLPGNLYNVYKRDAASKKRLREKSRK</sequence>
<proteinExistence type="predicted"/>
<reference evidence="1" key="1">
    <citation type="journal article" date="2014" name="Genome Biol. Evol.">
        <title>Pangenome evidence for extensive interdomain horizontal transfer affecting lineage core and shell genes in uncultured planktonic thaumarchaeota and euryarchaeota.</title>
        <authorList>
            <person name="Deschamps P."/>
            <person name="Zivanovic Y."/>
            <person name="Moreira D."/>
            <person name="Rodriguez-Valera F."/>
            <person name="Lopez-Garcia P."/>
        </authorList>
    </citation>
    <scope>NUCLEOTIDE SEQUENCE</scope>
</reference>
<organism evidence="1">
    <name type="scientific">uncultured marine thaumarchaeote KM3_85_E11</name>
    <dbReference type="NCBI Taxonomy" id="1456317"/>
    <lineage>
        <taxon>Archaea</taxon>
        <taxon>Nitrososphaerota</taxon>
        <taxon>environmental samples</taxon>
    </lineage>
</organism>
<protein>
    <submittedName>
        <fullName evidence="1">Uncharacterized protein</fullName>
    </submittedName>
</protein>
<name>A0A075HX36_9ARCH</name>
<dbReference type="EMBL" id="KF901130">
    <property type="protein sequence ID" value="AIF19117.1"/>
    <property type="molecule type" value="Genomic_DNA"/>
</dbReference>